<evidence type="ECO:0000259" key="1">
    <source>
        <dbReference type="PROSITE" id="PS51166"/>
    </source>
</evidence>
<sequence length="280" mass="30612">MNKVSGALETKMKATELVGADVGVVGWDSELIVQGLDWNQKSLWIVDDPTELSESRFEVLFRTIGLLSTQDSIMVLGLSNCTEENFSTKVNLVTKCGYQVHGSTFVGEGKSGYGRWVGDPSNSCVLKISQVSKRPATVLSEGFSVFSEHSDAEEEPKFSALEFSAVGDKAEESHDFGGAEQSVVRLELQVSEPPSRSGNICIVGDHEHLGEWDPENAFPIGLAASEGTFIAELSFPLSVQSIEYKFVAVDGEDTVWENGPNRTLNLNRGSLLVVRNRWFD</sequence>
<protein>
    <recommendedName>
        <fullName evidence="1">CBM20 domain-containing protein</fullName>
    </recommendedName>
</protein>
<organism evidence="2">
    <name type="scientific">Rhodosorus marinus</name>
    <dbReference type="NCBI Taxonomy" id="101924"/>
    <lineage>
        <taxon>Eukaryota</taxon>
        <taxon>Rhodophyta</taxon>
        <taxon>Stylonematophyceae</taxon>
        <taxon>Stylonematales</taxon>
        <taxon>Stylonemataceae</taxon>
        <taxon>Rhodosorus</taxon>
    </lineage>
</organism>
<evidence type="ECO:0000313" key="2">
    <source>
        <dbReference type="EMBL" id="CAD8396303.1"/>
    </source>
</evidence>
<dbReference type="AlphaFoldDB" id="A0A7S0BKZ1"/>
<reference evidence="2" key="1">
    <citation type="submission" date="2021-01" db="EMBL/GenBank/DDBJ databases">
        <authorList>
            <person name="Corre E."/>
            <person name="Pelletier E."/>
            <person name="Niang G."/>
            <person name="Scheremetjew M."/>
            <person name="Finn R."/>
            <person name="Kale V."/>
            <person name="Holt S."/>
            <person name="Cochrane G."/>
            <person name="Meng A."/>
            <person name="Brown T."/>
            <person name="Cohen L."/>
        </authorList>
    </citation>
    <scope>NUCLEOTIDE SEQUENCE</scope>
    <source>
        <strain evidence="2">UTEX LB 2760</strain>
    </source>
</reference>
<dbReference type="SMART" id="SM01065">
    <property type="entry name" value="CBM_2"/>
    <property type="match status" value="1"/>
</dbReference>
<dbReference type="Gene3D" id="2.60.40.10">
    <property type="entry name" value="Immunoglobulins"/>
    <property type="match status" value="1"/>
</dbReference>
<dbReference type="PANTHER" id="PTHR15048">
    <property type="entry name" value="STARCH-BINDING DOMAIN-CONTAINING PROTEIN 1"/>
    <property type="match status" value="1"/>
</dbReference>
<feature type="domain" description="CBM20" evidence="1">
    <location>
        <begin position="176"/>
        <end position="280"/>
    </location>
</feature>
<dbReference type="Pfam" id="PF00686">
    <property type="entry name" value="CBM_20"/>
    <property type="match status" value="1"/>
</dbReference>
<proteinExistence type="predicted"/>
<dbReference type="GO" id="GO:0016020">
    <property type="term" value="C:membrane"/>
    <property type="evidence" value="ECO:0007669"/>
    <property type="project" value="TreeGrafter"/>
</dbReference>
<dbReference type="InterPro" id="IPR013783">
    <property type="entry name" value="Ig-like_fold"/>
</dbReference>
<dbReference type="PANTHER" id="PTHR15048:SF0">
    <property type="entry name" value="STARCH-BINDING DOMAIN-CONTAINING PROTEIN 1"/>
    <property type="match status" value="1"/>
</dbReference>
<dbReference type="InterPro" id="IPR002044">
    <property type="entry name" value="CBM20"/>
</dbReference>
<gene>
    <name evidence="2" type="ORF">RMAR0315_LOCUS6290</name>
</gene>
<name>A0A7S0BKZ1_9RHOD</name>
<dbReference type="PROSITE" id="PS51166">
    <property type="entry name" value="CBM20"/>
    <property type="match status" value="1"/>
</dbReference>
<dbReference type="InterPro" id="IPR013784">
    <property type="entry name" value="Carb-bd-like_fold"/>
</dbReference>
<dbReference type="GO" id="GO:2001070">
    <property type="term" value="F:starch binding"/>
    <property type="evidence" value="ECO:0007669"/>
    <property type="project" value="InterPro"/>
</dbReference>
<dbReference type="EMBL" id="HBEK01011466">
    <property type="protein sequence ID" value="CAD8396303.1"/>
    <property type="molecule type" value="Transcribed_RNA"/>
</dbReference>
<accession>A0A7S0BKZ1</accession>
<dbReference type="CDD" id="cd05467">
    <property type="entry name" value="CBM20"/>
    <property type="match status" value="1"/>
</dbReference>
<dbReference type="SUPFAM" id="SSF49452">
    <property type="entry name" value="Starch-binding domain-like"/>
    <property type="match status" value="1"/>
</dbReference>